<evidence type="ECO:0000313" key="2">
    <source>
        <dbReference type="EMBL" id="SDN61019.1"/>
    </source>
</evidence>
<dbReference type="GO" id="GO:0008410">
    <property type="term" value="F:CoA-transferase activity"/>
    <property type="evidence" value="ECO:0007669"/>
    <property type="project" value="TreeGrafter"/>
</dbReference>
<dbReference type="EMBL" id="FNIJ01000004">
    <property type="protein sequence ID" value="SDN61019.1"/>
    <property type="molecule type" value="Genomic_DNA"/>
</dbReference>
<protein>
    <submittedName>
        <fullName evidence="2">Crotonobetainyl-CoA:carnitine CoA-transferase CaiB</fullName>
    </submittedName>
</protein>
<keyword evidence="3" id="KW-1185">Reference proteome</keyword>
<dbReference type="STRING" id="198616.SAMN05216193_10413"/>
<proteinExistence type="predicted"/>
<dbReference type="Proteomes" id="UP000242957">
    <property type="component" value="Unassembled WGS sequence"/>
</dbReference>
<dbReference type="InterPro" id="IPR023606">
    <property type="entry name" value="CoA-Trfase_III_dom_1_sf"/>
</dbReference>
<dbReference type="Gene3D" id="3.40.50.10540">
    <property type="entry name" value="Crotonobetainyl-coa:carnitine coa-transferase, domain 1"/>
    <property type="match status" value="1"/>
</dbReference>
<dbReference type="SUPFAM" id="SSF89796">
    <property type="entry name" value="CoA-transferase family III (CaiB/BaiF)"/>
    <property type="match status" value="1"/>
</dbReference>
<dbReference type="RefSeq" id="WP_084314287.1">
    <property type="nucleotide sequence ID" value="NZ_FNIJ01000004.1"/>
</dbReference>
<dbReference type="InterPro" id="IPR050483">
    <property type="entry name" value="CoA-transferase_III_domain"/>
</dbReference>
<name>A0A1H0CT16_9PSED</name>
<dbReference type="Gene3D" id="3.30.1540.10">
    <property type="entry name" value="formyl-coa transferase, domain 3"/>
    <property type="match status" value="1"/>
</dbReference>
<keyword evidence="1 2" id="KW-0808">Transferase</keyword>
<evidence type="ECO:0000256" key="1">
    <source>
        <dbReference type="ARBA" id="ARBA00022679"/>
    </source>
</evidence>
<sequence length="410" mass="44364">MSGKPTSQASEPTAEALPLAGIRVLELGSLIAGPYASALLAQFGAEVIKVEPPKDGDPLRKWRKLHKDTSLWWYVQSRNKKSVTLDLKREQARDIVRRLATQVDIVIENFRPGTLEKWGLGWEQLSALNPKLIMVRISGYGQSGPYRERPGFAAIAECMGGLRHVTGFADRPPVRVGVSLGDTLASLYGTIGALVAMHHLKSPGGKGQFIDVALYESVFAVMESLVPEYAEFGFVRERSGASLPGISPSNTYPCGDGDYVVIAGNGDAIFKRLMHAIGRDDLGEAPELAHNDGRVRHNDRLDQAISDWTAQRPLTEVLRILEAAEVPGGRVYTAADIAADPHYQARGMIQRDTLPDGEPIDLPGIVPKLSATPGRTKWVGPALGAHTQEVLESLGIGADEFARLRADGVV</sequence>
<accession>A0A1H0CT16</accession>
<dbReference type="InterPro" id="IPR044855">
    <property type="entry name" value="CoA-Trfase_III_dom3_sf"/>
</dbReference>
<evidence type="ECO:0000313" key="3">
    <source>
        <dbReference type="Proteomes" id="UP000242957"/>
    </source>
</evidence>
<dbReference type="Pfam" id="PF02515">
    <property type="entry name" value="CoA_transf_3"/>
    <property type="match status" value="1"/>
</dbReference>
<reference evidence="3" key="1">
    <citation type="submission" date="2016-10" db="EMBL/GenBank/DDBJ databases">
        <authorList>
            <person name="Varghese N."/>
            <person name="Submissions S."/>
        </authorList>
    </citation>
    <scope>NUCLEOTIDE SEQUENCE [LARGE SCALE GENOMIC DNA]</scope>
    <source>
        <strain evidence="3">JCM 21621</strain>
    </source>
</reference>
<dbReference type="PANTHER" id="PTHR48207">
    <property type="entry name" value="SUCCINATE--HYDROXYMETHYLGLUTARATE COA-TRANSFERASE"/>
    <property type="match status" value="1"/>
</dbReference>
<dbReference type="AlphaFoldDB" id="A0A1H0CT16"/>
<organism evidence="2 3">
    <name type="scientific">Pseudomonas jinjuensis</name>
    <dbReference type="NCBI Taxonomy" id="198616"/>
    <lineage>
        <taxon>Bacteria</taxon>
        <taxon>Pseudomonadati</taxon>
        <taxon>Pseudomonadota</taxon>
        <taxon>Gammaproteobacteria</taxon>
        <taxon>Pseudomonadales</taxon>
        <taxon>Pseudomonadaceae</taxon>
        <taxon>Pseudomonas</taxon>
    </lineage>
</organism>
<dbReference type="OrthoDB" id="9058532at2"/>
<gene>
    <name evidence="2" type="ORF">SAMN05216193_10413</name>
</gene>
<dbReference type="InterPro" id="IPR003673">
    <property type="entry name" value="CoA-Trfase_fam_III"/>
</dbReference>
<dbReference type="PANTHER" id="PTHR48207:SF3">
    <property type="entry name" value="SUCCINATE--HYDROXYMETHYLGLUTARATE COA-TRANSFERASE"/>
    <property type="match status" value="1"/>
</dbReference>